<dbReference type="Proteomes" id="UP000054461">
    <property type="component" value="Unassembled WGS sequence"/>
</dbReference>
<dbReference type="EMBL" id="AAKJEM010000036">
    <property type="protein sequence ID" value="ECS3000468.1"/>
    <property type="molecule type" value="Genomic_DNA"/>
</dbReference>
<organism evidence="5">
    <name type="scientific">Salmonella typhimurium</name>
    <dbReference type="NCBI Taxonomy" id="90371"/>
    <lineage>
        <taxon>Bacteria</taxon>
        <taxon>Pseudomonadati</taxon>
        <taxon>Pseudomonadota</taxon>
        <taxon>Gammaproteobacteria</taxon>
        <taxon>Enterobacterales</taxon>
        <taxon>Enterobacteriaceae</taxon>
        <taxon>Salmonella</taxon>
    </lineage>
</organism>
<dbReference type="EMBL" id="JYVU01000020">
    <property type="protein sequence ID" value="KTZ13255.1"/>
    <property type="molecule type" value="Genomic_DNA"/>
</dbReference>
<sequence>MSRVISTTVYLSDELSESAREKARAWYCEEGGLEYEWYDAVYEDFIQICNILGVRLKTRTFTTTGGRSHEKTCIWFSGFCCQGDGACFEGDYRYQPGAAQHIRKHAPQDEVLHRIADELQAIQQRNLWLLQADIQHQGRYYHEYSMHITVERDSPIGQQATDDADCVLSDALRDLARWLYQQLETQYDWLTSPEAVDEALIAGGYTFTETGQRLG</sequence>
<proteinExistence type="predicted"/>
<reference evidence="5" key="2">
    <citation type="submission" date="2018-07" db="EMBL/GenBank/DDBJ databases">
        <authorList>
            <consortium name="NARMS: The National Antimicrobial Resistance Monitoring System"/>
        </authorList>
    </citation>
    <scope>NUCLEOTIDE SEQUENCE</scope>
    <source>
        <strain evidence="3">CVM N18S0806</strain>
        <strain evidence="4">CVM N56971F</strain>
        <strain evidence="5">CVM N57720F</strain>
        <strain evidence="9">FSIS11811627</strain>
        <strain evidence="8">FSIS11812714</strain>
        <strain evidence="11">FSIS1504253</strain>
        <strain evidence="6">FSIS1606077</strain>
    </source>
</reference>
<evidence type="ECO:0000313" key="3">
    <source>
        <dbReference type="EMBL" id="ECK1399301.1"/>
    </source>
</evidence>
<evidence type="ECO:0000313" key="16">
    <source>
        <dbReference type="Proteomes" id="UP000054461"/>
    </source>
</evidence>
<protein>
    <submittedName>
        <fullName evidence="5">Antitoxin of toxin-antitoxin stability system</fullName>
    </submittedName>
</protein>
<dbReference type="EMBL" id="AAKYSK010000038">
    <property type="protein sequence ID" value="ECX3062976.1"/>
    <property type="molecule type" value="Genomic_DNA"/>
</dbReference>
<dbReference type="EMBL" id="AAKSLO010000052">
    <property type="protein sequence ID" value="ECV5319628.1"/>
    <property type="molecule type" value="Genomic_DNA"/>
</dbReference>
<evidence type="ECO:0000313" key="11">
    <source>
        <dbReference type="EMBL" id="ECY9385925.1"/>
    </source>
</evidence>
<dbReference type="AlphaFoldDB" id="A0A0W6U2P6"/>
<name>A0A0W6U2P6_SALTM</name>
<dbReference type="EMBL" id="AAJASC010000023">
    <property type="protein sequence ID" value="ECK1399301.1"/>
    <property type="molecule type" value="Genomic_DNA"/>
</dbReference>
<dbReference type="EMBL" id="AAKJJB010000035">
    <property type="protein sequence ID" value="ECS3689029.1"/>
    <property type="molecule type" value="Genomic_DNA"/>
</dbReference>
<dbReference type="EMBL" id="AAKMFH010000038">
    <property type="protein sequence ID" value="ECT2645482.1"/>
    <property type="molecule type" value="Genomic_DNA"/>
</dbReference>
<evidence type="ECO:0000313" key="6">
    <source>
        <dbReference type="EMBL" id="ECS3689029.1"/>
    </source>
</evidence>
<evidence type="ECO:0000313" key="13">
    <source>
        <dbReference type="EMBL" id="EDH7467925.1"/>
    </source>
</evidence>
<dbReference type="EMBL" id="AAHSKS010000054">
    <property type="protein sequence ID" value="EBZ8376146.1"/>
    <property type="molecule type" value="Genomic_DNA"/>
</dbReference>
<dbReference type="EMBL" id="AAMIRC010000002">
    <property type="protein sequence ID" value="EDH7467925.1"/>
    <property type="molecule type" value="Genomic_DNA"/>
</dbReference>
<evidence type="ECO:0000313" key="7">
    <source>
        <dbReference type="EMBL" id="ECT2116000.1"/>
    </source>
</evidence>
<accession>A0A0W6U2P6</accession>
<dbReference type="EMBL" id="AAKMBA010000082">
    <property type="protein sequence ID" value="ECT2116000.1"/>
    <property type="molecule type" value="Genomic_DNA"/>
</dbReference>
<dbReference type="EMBL" id="AAMOFR010000025">
    <property type="protein sequence ID" value="EDJ4180541.1"/>
    <property type="molecule type" value="Genomic_DNA"/>
</dbReference>
<comment type="caution">
    <text evidence="5">The sequence shown here is derived from an EMBL/GenBank/DDBJ whole genome shotgun (WGS) entry which is preliminary data.</text>
</comment>
<evidence type="ECO:0000313" key="2">
    <source>
        <dbReference type="EMBL" id="ECB2817920.1"/>
    </source>
</evidence>
<evidence type="ECO:0000313" key="9">
    <source>
        <dbReference type="EMBL" id="ECV5319628.1"/>
    </source>
</evidence>
<evidence type="ECO:0000313" key="10">
    <source>
        <dbReference type="EMBL" id="ECX3062976.1"/>
    </source>
</evidence>
<dbReference type="EMBL" id="AAHXBO010000024">
    <property type="protein sequence ID" value="ECB2817920.1"/>
    <property type="molecule type" value="Genomic_DNA"/>
</dbReference>
<evidence type="ECO:0000313" key="15">
    <source>
        <dbReference type="EMBL" id="KTZ13255.1"/>
    </source>
</evidence>
<evidence type="ECO:0000313" key="14">
    <source>
        <dbReference type="EMBL" id="EDJ4180541.1"/>
    </source>
</evidence>
<reference evidence="10" key="3">
    <citation type="submission" date="2018-07" db="EMBL/GenBank/DDBJ databases">
        <authorList>
            <consortium name="GenomeTrakr network: Whole genome sequencing for foodborne pathogen traceback"/>
        </authorList>
    </citation>
    <scope>NUCLEOTIDE SEQUENCE</scope>
    <source>
        <strain evidence="10">15MN00354</strain>
        <strain evidence="7">FSIS11812453</strain>
        <strain evidence="12">FSIS1700237</strain>
        <strain evidence="14">FSIS1702925</strain>
        <strain evidence="13">FSIS1710628</strain>
        <strain evidence="1">FSIS21822729</strain>
        <strain evidence="2">FSIS21923391</strain>
    </source>
</reference>
<dbReference type="RefSeq" id="WP_020837111.1">
    <property type="nucleotide sequence ID" value="NZ_CP063294.1"/>
</dbReference>
<dbReference type="EMBL" id="AALGGH010000018">
    <property type="protein sequence ID" value="ECY9385925.1"/>
    <property type="molecule type" value="Genomic_DNA"/>
</dbReference>
<evidence type="ECO:0000313" key="12">
    <source>
        <dbReference type="EMBL" id="EDG6486507.1"/>
    </source>
</evidence>
<evidence type="ECO:0000313" key="8">
    <source>
        <dbReference type="EMBL" id="ECT2645482.1"/>
    </source>
</evidence>
<dbReference type="EMBL" id="AAKJHJ010000023">
    <property type="protein sequence ID" value="ECS3485163.1"/>
    <property type="molecule type" value="Genomic_DNA"/>
</dbReference>
<dbReference type="EMBL" id="AAMEWS010000019">
    <property type="protein sequence ID" value="EDG6486507.1"/>
    <property type="molecule type" value="Genomic_DNA"/>
</dbReference>
<reference evidence="15 16" key="1">
    <citation type="submission" date="2014-09" db="EMBL/GenBank/DDBJ databases">
        <title>Salmonella Genotype and Phenotype Association.</title>
        <authorList>
            <person name="Chen Y."/>
            <person name="Folster J."/>
            <person name="Ayers S."/>
            <person name="Kabera C."/>
            <person name="Li C."/>
            <person name="Mukherjee S."/>
            <person name="Lam C."/>
            <person name="Zhao S."/>
            <person name="McDermott P."/>
        </authorList>
    </citation>
    <scope>NUCLEOTIDE SEQUENCE [LARGE SCALE GENOMIC DNA]</scope>
    <source>
        <strain evidence="15 16">CVM N32045</strain>
    </source>
</reference>
<evidence type="ECO:0000313" key="4">
    <source>
        <dbReference type="EMBL" id="ECS3000468.1"/>
    </source>
</evidence>
<gene>
    <name evidence="5" type="ORF">A3104_20880</name>
    <name evidence="4" type="ORF">A3Y76_24645</name>
    <name evidence="6" type="ORF">A4R48_23125</name>
    <name evidence="10" type="ORF">AKH62_21955</name>
    <name evidence="11" type="ORF">AVL16_20030</name>
    <name evidence="13" type="ORF">B4W90_03360</name>
    <name evidence="12" type="ORF">B8Z46_20465</name>
    <name evidence="14" type="ORF">CHN22_21250</name>
    <name evidence="15" type="ORF">DD95_09285</name>
    <name evidence="9" type="ORF">DWU22_23775</name>
    <name evidence="8" type="ORF">DY580_17280</name>
    <name evidence="7" type="ORF">DYM27_21790</name>
    <name evidence="1" type="ORF">EHB09_22510</name>
    <name evidence="2" type="ORF">EVY71_16130</name>
    <name evidence="3" type="ORF">FQC24_20980</name>
</gene>
<evidence type="ECO:0000313" key="5">
    <source>
        <dbReference type="EMBL" id="ECS3485163.1"/>
    </source>
</evidence>
<evidence type="ECO:0000313" key="1">
    <source>
        <dbReference type="EMBL" id="EBZ8376146.1"/>
    </source>
</evidence>